<gene>
    <name evidence="2" type="ORF">ADL15_01805</name>
</gene>
<dbReference type="OrthoDB" id="3356051at2"/>
<dbReference type="EMBL" id="LLZH01000002">
    <property type="protein sequence ID" value="KUL42292.1"/>
    <property type="molecule type" value="Genomic_DNA"/>
</dbReference>
<keyword evidence="3" id="KW-1185">Reference proteome</keyword>
<feature type="domain" description="FAD-binding" evidence="1">
    <location>
        <begin position="2"/>
        <end position="315"/>
    </location>
</feature>
<protein>
    <submittedName>
        <fullName evidence="2">FAD-binding monooxygenase</fullName>
    </submittedName>
</protein>
<dbReference type="InterPro" id="IPR051704">
    <property type="entry name" value="FAD_aromatic-hydroxylase"/>
</dbReference>
<proteinExistence type="predicted"/>
<keyword evidence="2" id="KW-0503">Monooxygenase</keyword>
<dbReference type="Pfam" id="PF01494">
    <property type="entry name" value="FAD_binding_3"/>
    <property type="match status" value="1"/>
</dbReference>
<sequence>MRVLISGSSIAGPACAFWLHQAGAEVTVVEKARAPRPGGHAVDVRGVARRIVEAMGVREAIRARQVDERGIALVDRNNRPFGKLPATAFGGEGMIAEIEIARGDLAEVLREATEDVTDYRYGDRITALAQDPTGVDVTFASGTTGRYDVVLGADGVHSGVRALAFGPETDYVRHLGAYSAYFTVADPGDLDHWALMYNEPGRVALLRPERGGTAKAGLSFRESSPGFARLTRDEELRLVAERMAGAGWKVPGLLAQMPDAPDFFFDAISQVRVPRWWRGRVALVGDAGYCGSPLAGLGTSLSLTGAYVLAGELATRPDPESAFAAYQDVMADYVASGLELPPGGMSGFAPNSRLMIRARGLSFGMISRWPMRQLAAKQFGKADAITLKDYALGATRLPDQAVTPGTPARR</sequence>
<dbReference type="InterPro" id="IPR002938">
    <property type="entry name" value="FAD-bd"/>
</dbReference>
<keyword evidence="2" id="KW-0560">Oxidoreductase</keyword>
<dbReference type="PANTHER" id="PTHR46865:SF2">
    <property type="entry name" value="MONOOXYGENASE"/>
    <property type="match status" value="1"/>
</dbReference>
<accession>A0A0X3VDE9</accession>
<dbReference type="RefSeq" id="WP_067684456.1">
    <property type="nucleotide sequence ID" value="NZ_LLZH01000002.1"/>
</dbReference>
<dbReference type="AlphaFoldDB" id="A0A0X3VDE9"/>
<dbReference type="SUPFAM" id="SSF51905">
    <property type="entry name" value="FAD/NAD(P)-binding domain"/>
    <property type="match status" value="1"/>
</dbReference>
<organism evidence="2 3">
    <name type="scientific">Actinoplanes awajinensis subsp. mycoplanecinus</name>
    <dbReference type="NCBI Taxonomy" id="135947"/>
    <lineage>
        <taxon>Bacteria</taxon>
        <taxon>Bacillati</taxon>
        <taxon>Actinomycetota</taxon>
        <taxon>Actinomycetes</taxon>
        <taxon>Micromonosporales</taxon>
        <taxon>Micromonosporaceae</taxon>
        <taxon>Actinoplanes</taxon>
    </lineage>
</organism>
<dbReference type="Proteomes" id="UP000053244">
    <property type="component" value="Unassembled WGS sequence"/>
</dbReference>
<name>A0A0X3VDE9_9ACTN</name>
<dbReference type="PANTHER" id="PTHR46865">
    <property type="entry name" value="OXIDOREDUCTASE-RELATED"/>
    <property type="match status" value="1"/>
</dbReference>
<comment type="caution">
    <text evidence="2">The sequence shown here is derived from an EMBL/GenBank/DDBJ whole genome shotgun (WGS) entry which is preliminary data.</text>
</comment>
<dbReference type="GO" id="GO:0071949">
    <property type="term" value="F:FAD binding"/>
    <property type="evidence" value="ECO:0007669"/>
    <property type="project" value="InterPro"/>
</dbReference>
<dbReference type="GO" id="GO:0004497">
    <property type="term" value="F:monooxygenase activity"/>
    <property type="evidence" value="ECO:0007669"/>
    <property type="project" value="UniProtKB-KW"/>
</dbReference>
<dbReference type="PRINTS" id="PR00420">
    <property type="entry name" value="RNGMNOXGNASE"/>
</dbReference>
<dbReference type="Gene3D" id="3.50.50.60">
    <property type="entry name" value="FAD/NAD(P)-binding domain"/>
    <property type="match status" value="1"/>
</dbReference>
<reference evidence="2 3" key="1">
    <citation type="submission" date="2015-10" db="EMBL/GenBank/DDBJ databases">
        <authorList>
            <person name="Gilbert D.G."/>
        </authorList>
    </citation>
    <scope>NUCLEOTIDE SEQUENCE [LARGE SCALE GENOMIC DNA]</scope>
    <source>
        <strain evidence="2 3">NRRL B-16712</strain>
    </source>
</reference>
<dbReference type="Gene3D" id="3.30.9.10">
    <property type="entry name" value="D-Amino Acid Oxidase, subunit A, domain 2"/>
    <property type="match status" value="1"/>
</dbReference>
<evidence type="ECO:0000313" key="3">
    <source>
        <dbReference type="Proteomes" id="UP000053244"/>
    </source>
</evidence>
<evidence type="ECO:0000259" key="1">
    <source>
        <dbReference type="Pfam" id="PF01494"/>
    </source>
</evidence>
<evidence type="ECO:0000313" key="2">
    <source>
        <dbReference type="EMBL" id="KUL42292.1"/>
    </source>
</evidence>
<dbReference type="InterPro" id="IPR036188">
    <property type="entry name" value="FAD/NAD-bd_sf"/>
</dbReference>